<reference evidence="8 9" key="2">
    <citation type="submission" date="2018-11" db="EMBL/GenBank/DDBJ databases">
        <authorList>
            <consortium name="Pathogen Informatics"/>
        </authorList>
    </citation>
    <scope>NUCLEOTIDE SEQUENCE [LARGE SCALE GENOMIC DNA]</scope>
</reference>
<dbReference type="GO" id="GO:0051321">
    <property type="term" value="P:meiotic cell cycle"/>
    <property type="evidence" value="ECO:0007669"/>
    <property type="project" value="TreeGrafter"/>
</dbReference>
<feature type="domain" description="Gamma tubulin complex component protein N-terminal" evidence="7">
    <location>
        <begin position="75"/>
        <end position="324"/>
    </location>
</feature>
<dbReference type="InterPro" id="IPR040457">
    <property type="entry name" value="GCP_C"/>
</dbReference>
<evidence type="ECO:0000256" key="4">
    <source>
        <dbReference type="ARBA" id="ARBA00023212"/>
    </source>
</evidence>
<dbReference type="GO" id="GO:0051225">
    <property type="term" value="P:spindle assembly"/>
    <property type="evidence" value="ECO:0007669"/>
    <property type="project" value="TreeGrafter"/>
</dbReference>
<dbReference type="Proteomes" id="UP000267096">
    <property type="component" value="Unassembled WGS sequence"/>
</dbReference>
<dbReference type="EMBL" id="UYRR01032758">
    <property type="protein sequence ID" value="VDK56715.1"/>
    <property type="molecule type" value="Genomic_DNA"/>
</dbReference>
<gene>
    <name evidence="8" type="ORF">ASIM_LOCUS16042</name>
</gene>
<dbReference type="InterPro" id="IPR042241">
    <property type="entry name" value="GCP_C_sf"/>
</dbReference>
<evidence type="ECO:0000259" key="7">
    <source>
        <dbReference type="Pfam" id="PF17681"/>
    </source>
</evidence>
<comment type="similarity">
    <text evidence="1 5">Belongs to the TUBGCP family.</text>
</comment>
<evidence type="ECO:0000313" key="10">
    <source>
        <dbReference type="WBParaSite" id="ASIM_0001663501-mRNA-1"/>
    </source>
</evidence>
<comment type="subcellular location">
    <subcellularLocation>
        <location evidence="5">Cytoplasm</location>
        <location evidence="5">Cytoskeleton</location>
        <location evidence="5">Microtubule organizing center</location>
    </subcellularLocation>
</comment>
<dbReference type="Pfam" id="PF17681">
    <property type="entry name" value="GCP_N_terminal"/>
    <property type="match status" value="1"/>
</dbReference>
<evidence type="ECO:0000256" key="1">
    <source>
        <dbReference type="ARBA" id="ARBA00010337"/>
    </source>
</evidence>
<dbReference type="PANTHER" id="PTHR19302">
    <property type="entry name" value="GAMMA TUBULIN COMPLEX PROTEIN"/>
    <property type="match status" value="1"/>
</dbReference>
<evidence type="ECO:0000256" key="2">
    <source>
        <dbReference type="ARBA" id="ARBA00022490"/>
    </source>
</evidence>
<keyword evidence="2 5" id="KW-0963">Cytoplasm</keyword>
<dbReference type="Gene3D" id="1.20.120.1900">
    <property type="entry name" value="Gamma-tubulin complex, C-terminal domain"/>
    <property type="match status" value="1"/>
</dbReference>
<evidence type="ECO:0000259" key="6">
    <source>
        <dbReference type="Pfam" id="PF04130"/>
    </source>
</evidence>
<dbReference type="GO" id="GO:0031122">
    <property type="term" value="P:cytoplasmic microtubule organization"/>
    <property type="evidence" value="ECO:0007669"/>
    <property type="project" value="TreeGrafter"/>
</dbReference>
<dbReference type="AlphaFoldDB" id="A0A0M3K6P4"/>
<evidence type="ECO:0000256" key="3">
    <source>
        <dbReference type="ARBA" id="ARBA00022701"/>
    </source>
</evidence>
<sequence length="487" mass="55927">MSAWRSCRREIVRKLVPFANFSVPNQFLPSAPNDNFIPGNQSNNIRFERAVDSVRWTVNASADECIRGRLYSDGCLPFAADVILLRHYVATISCDLTRGRIAGAVAGVVEDFLNADVMDLLMKIERQSQAHQLTLNDIATKTRPLLYTAKQLLELLVVIVKQLQKDLCGGEILSEVSARLHSSVSQSAVTVLRRMERAALSQYYDLLSSWIRYGRLDQDFAHEFMVWDLHKTKMYSRSEVMRGKEEHNFMSAPDGFDDRYCVINELCPSQLASAASDIVKCGKYFNIIKRIKGAIYLFELFSNLFICSEEDVVNHIRQTRIEGSQRLVLLLRKQFHLDELFDSIRLFFLLEQSDWLITLIELCGDHLLRPLKGVTETDIDADRDSLNGADALSLAINLTFPLSLVFPHNFTLNLAIIFRYLFSLHRAIFTLYTKQRCDDLLGEERVMLEWMLHILNAILSHFTVHIIPALWSSFVNKISKVIRYFPY</sequence>
<protein>
    <recommendedName>
        <fullName evidence="5">Gamma-tubulin complex component</fullName>
    </recommendedName>
</protein>
<name>A0A0M3K6P4_ANISI</name>
<keyword evidence="3 5" id="KW-0493">Microtubule</keyword>
<evidence type="ECO:0000313" key="9">
    <source>
        <dbReference type="Proteomes" id="UP000267096"/>
    </source>
</evidence>
<dbReference type="InterPro" id="IPR007259">
    <property type="entry name" value="GCP"/>
</dbReference>
<dbReference type="GO" id="GO:0051011">
    <property type="term" value="F:microtubule minus-end binding"/>
    <property type="evidence" value="ECO:0007669"/>
    <property type="project" value="TreeGrafter"/>
</dbReference>
<evidence type="ECO:0000313" key="8">
    <source>
        <dbReference type="EMBL" id="VDK56715.1"/>
    </source>
</evidence>
<dbReference type="OrthoDB" id="2192946at2759"/>
<dbReference type="Pfam" id="PF04130">
    <property type="entry name" value="GCP_C_terminal"/>
    <property type="match status" value="1"/>
</dbReference>
<dbReference type="GO" id="GO:0007020">
    <property type="term" value="P:microtubule nucleation"/>
    <property type="evidence" value="ECO:0007669"/>
    <property type="project" value="InterPro"/>
</dbReference>
<dbReference type="GO" id="GO:0043015">
    <property type="term" value="F:gamma-tubulin binding"/>
    <property type="evidence" value="ECO:0007669"/>
    <property type="project" value="InterPro"/>
</dbReference>
<accession>A0A0M3K6P4</accession>
<reference evidence="10" key="1">
    <citation type="submission" date="2017-02" db="UniProtKB">
        <authorList>
            <consortium name="WormBaseParasite"/>
        </authorList>
    </citation>
    <scope>IDENTIFICATION</scope>
</reference>
<dbReference type="WBParaSite" id="ASIM_0001663501-mRNA-1">
    <property type="protein sequence ID" value="ASIM_0001663501-mRNA-1"/>
    <property type="gene ID" value="ASIM_0001663501"/>
</dbReference>
<dbReference type="GO" id="GO:0005874">
    <property type="term" value="C:microtubule"/>
    <property type="evidence" value="ECO:0007669"/>
    <property type="project" value="UniProtKB-KW"/>
</dbReference>
<dbReference type="InterPro" id="IPR041470">
    <property type="entry name" value="GCP_N"/>
</dbReference>
<evidence type="ECO:0000256" key="5">
    <source>
        <dbReference type="RuleBase" id="RU363050"/>
    </source>
</evidence>
<keyword evidence="9" id="KW-1185">Reference proteome</keyword>
<proteinExistence type="inferred from homology"/>
<feature type="domain" description="Gamma tubulin complex component C-terminal" evidence="6">
    <location>
        <begin position="378"/>
        <end position="479"/>
    </location>
</feature>
<dbReference type="GO" id="GO:0000930">
    <property type="term" value="C:gamma-tubulin complex"/>
    <property type="evidence" value="ECO:0007669"/>
    <property type="project" value="TreeGrafter"/>
</dbReference>
<dbReference type="GO" id="GO:0000278">
    <property type="term" value="P:mitotic cell cycle"/>
    <property type="evidence" value="ECO:0007669"/>
    <property type="project" value="TreeGrafter"/>
</dbReference>
<keyword evidence="4 5" id="KW-0206">Cytoskeleton</keyword>
<organism evidence="10">
    <name type="scientific">Anisakis simplex</name>
    <name type="common">Herring worm</name>
    <dbReference type="NCBI Taxonomy" id="6269"/>
    <lineage>
        <taxon>Eukaryota</taxon>
        <taxon>Metazoa</taxon>
        <taxon>Ecdysozoa</taxon>
        <taxon>Nematoda</taxon>
        <taxon>Chromadorea</taxon>
        <taxon>Rhabditida</taxon>
        <taxon>Spirurina</taxon>
        <taxon>Ascaridomorpha</taxon>
        <taxon>Ascaridoidea</taxon>
        <taxon>Anisakidae</taxon>
        <taxon>Anisakis</taxon>
        <taxon>Anisakis simplex complex</taxon>
    </lineage>
</organism>
<dbReference type="GO" id="GO:0000922">
    <property type="term" value="C:spindle pole"/>
    <property type="evidence" value="ECO:0007669"/>
    <property type="project" value="InterPro"/>
</dbReference>